<comment type="function">
    <text evidence="1">Broad specificity carboxypetidase that releases amino acids sequentially from the C-terminus, including neutral, aromatic, polar and basic residues.</text>
</comment>
<dbReference type="RefSeq" id="WP_320506660.1">
    <property type="nucleotide sequence ID" value="NZ_JAXCLW010000001.1"/>
</dbReference>
<dbReference type="GO" id="GO:0004180">
    <property type="term" value="F:carboxypeptidase activity"/>
    <property type="evidence" value="ECO:0007669"/>
    <property type="project" value="UniProtKB-KW"/>
</dbReference>
<dbReference type="PIRSF" id="PIRSF006615">
    <property type="entry name" value="Zn_crbxpep_Taq"/>
    <property type="match status" value="1"/>
</dbReference>
<dbReference type="Pfam" id="PF02074">
    <property type="entry name" value="Peptidase_M32"/>
    <property type="match status" value="1"/>
</dbReference>
<dbReference type="PANTHER" id="PTHR34217">
    <property type="entry name" value="METAL-DEPENDENT CARBOXYPEPTIDASE"/>
    <property type="match status" value="1"/>
</dbReference>
<comment type="similarity">
    <text evidence="1">Belongs to the peptidase M32 family.</text>
</comment>
<keyword evidence="1" id="KW-0482">Metalloprotease</keyword>
<dbReference type="PROSITE" id="PS52034">
    <property type="entry name" value="PEPTIDASE_M32"/>
    <property type="match status" value="1"/>
</dbReference>
<keyword evidence="1 2" id="KW-0378">Hydrolase</keyword>
<dbReference type="Gene3D" id="1.10.1370.30">
    <property type="match status" value="1"/>
</dbReference>
<dbReference type="EMBL" id="JAXCLW010000001">
    <property type="protein sequence ID" value="MDY0881601.1"/>
    <property type="molecule type" value="Genomic_DNA"/>
</dbReference>
<dbReference type="PRINTS" id="PR00998">
    <property type="entry name" value="CRBOXYPTASET"/>
</dbReference>
<keyword evidence="1 2" id="KW-0121">Carboxypeptidase</keyword>
<dbReference type="CDD" id="cd06460">
    <property type="entry name" value="M32_Taq"/>
    <property type="match status" value="1"/>
</dbReference>
<reference evidence="2 3" key="1">
    <citation type="journal article" date="2016" name="Antonie Van Leeuwenhoek">
        <title>Dongia soli sp. nov., isolated from soil from Dokdo, Korea.</title>
        <authorList>
            <person name="Kim D.U."/>
            <person name="Lee H."/>
            <person name="Kim H."/>
            <person name="Kim S.G."/>
            <person name="Ka J.O."/>
        </authorList>
    </citation>
    <scope>NUCLEOTIDE SEQUENCE [LARGE SCALE GENOMIC DNA]</scope>
    <source>
        <strain evidence="2 3">D78</strain>
    </source>
</reference>
<dbReference type="PANTHER" id="PTHR34217:SF1">
    <property type="entry name" value="CARBOXYPEPTIDASE 1"/>
    <property type="match status" value="1"/>
</dbReference>
<name>A0ABU5E6V5_9PROT</name>
<keyword evidence="1" id="KW-0645">Protease</keyword>
<evidence type="ECO:0000313" key="2">
    <source>
        <dbReference type="EMBL" id="MDY0881601.1"/>
    </source>
</evidence>
<evidence type="ECO:0000256" key="1">
    <source>
        <dbReference type="PIRNR" id="PIRNR006615"/>
    </source>
</evidence>
<dbReference type="Proteomes" id="UP001279642">
    <property type="component" value="Unassembled WGS sequence"/>
</dbReference>
<dbReference type="SUPFAM" id="SSF55486">
    <property type="entry name" value="Metalloproteases ('zincins'), catalytic domain"/>
    <property type="match status" value="1"/>
</dbReference>
<organism evidence="2 3">
    <name type="scientific">Dongia soli</name>
    <dbReference type="NCBI Taxonomy" id="600628"/>
    <lineage>
        <taxon>Bacteria</taxon>
        <taxon>Pseudomonadati</taxon>
        <taxon>Pseudomonadota</taxon>
        <taxon>Alphaproteobacteria</taxon>
        <taxon>Rhodospirillales</taxon>
        <taxon>Dongiaceae</taxon>
        <taxon>Dongia</taxon>
    </lineage>
</organism>
<proteinExistence type="inferred from homology"/>
<gene>
    <name evidence="2" type="ORF">SMD27_01975</name>
</gene>
<keyword evidence="1" id="KW-0479">Metal-binding</keyword>
<dbReference type="InterPro" id="IPR001333">
    <property type="entry name" value="Peptidase_M32_Taq"/>
</dbReference>
<keyword evidence="3" id="KW-1185">Reference proteome</keyword>
<accession>A0ABU5E6V5</accession>
<comment type="caution">
    <text evidence="2">The sequence shown here is derived from an EMBL/GenBank/DDBJ whole genome shotgun (WGS) entry which is preliminary data.</text>
</comment>
<protein>
    <recommendedName>
        <fullName evidence="1">Metal-dependent carboxypeptidase</fullName>
        <ecNumber evidence="1">3.4.17.19</ecNumber>
    </recommendedName>
</protein>
<dbReference type="EC" id="3.4.17.19" evidence="1"/>
<comment type="catalytic activity">
    <reaction evidence="1">
        <text>Release of a C-terminal amino acid with broad specificity, except for -Pro.</text>
        <dbReference type="EC" id="3.4.17.19"/>
    </reaction>
</comment>
<sequence length="507" mass="56635">MSDDFGAMSVTAYRRLAGRFRRWSALREAAFLLQWDSEVMMPAGGASARSEQNAALELAGHGLLAAPEIDDLLTAAEADRTGLDNWENANLAEMRRLQIHATALDADLVAALSKASSACTDAWHRVKVSGSFTDLRPVFAEVVHLNRLAAQAKAEEFGCLPFEALMDQWEPGARIAEIDHLFDDYAAFAPDFIAEVKEHQAHQAPAITTAGPFDRDRQKALGERIMAGLGFDFRHGRLDTSLHPFSTETPSDVRITTGYQDDDFLLTSLPGILHETGHALYEQNLPHAWRLQPVGRSRGMSLHESQSLLIENQLYRHPAFCRYLSPLANQTFPGHEAAFEPANIHRLLTRINPSARRFEADEVTYPLHVILRYRLERALIDGQLTVADLPGAWNDGIRDLLGVEVRHDGEGCLQDIHWYTVYWGYFPCYAVGAMIAAQLFDAASRALPDLEQAIAVGDFTGLRSWLTQHIHSEGASRPMAEMLRDASDQALNPAFFRRHLRRQYLST</sequence>
<evidence type="ECO:0000313" key="3">
    <source>
        <dbReference type="Proteomes" id="UP001279642"/>
    </source>
</evidence>